<dbReference type="Proteomes" id="UP000662904">
    <property type="component" value="Chromosome"/>
</dbReference>
<sequence>MLNLRWKKLLIMLMVLVFLTSSAVFAAPVHKNIFTDYSVSNAMEHLEILAGKDDAREAGTEGEHEAADYIANYFKSLGLEVERQIFDILLFKDLGSEITLIQPEIKVFEPKTFMFSPSTPEGGIQGELVYAGLGYPEDFEGKDFNGKIALIKRGAFTFYQKVQNAANAGAIGAIIFNNVDGIINGTLITPTDIPAAAITKADGEYLVDLINNGTVTVKMVVETVIKESYSQNIIGTKRAERGNGRIPETIVIGAHYDSVDTPGANDNGSGTVTLMEIARLMVDKKLAYDVKFVAFGAEEIGLVGSEVYVLDLYEKGEIDNIVAMINMDMVGVGDTLELKMAYEDTPTWVQEQFSASAEILGLNYNTGFSDRSDHANFEWFGIPTTFVAYGEDPYYHTDEDSLDKIDEENMYNAGTLVASVLYQMAKTPMPASEKGVKAKAAKLHSIVKGEKVFRE</sequence>
<dbReference type="SUPFAM" id="SSF53187">
    <property type="entry name" value="Zn-dependent exopeptidases"/>
    <property type="match status" value="1"/>
</dbReference>
<dbReference type="InterPro" id="IPR007484">
    <property type="entry name" value="Peptidase_M28"/>
</dbReference>
<keyword evidence="4" id="KW-0645">Protease</keyword>
<feature type="domain" description="Peptidase M28" evidence="3">
    <location>
        <begin position="242"/>
        <end position="419"/>
    </location>
</feature>
<dbReference type="AlphaFoldDB" id="A0A8A0RJ26"/>
<dbReference type="InterPro" id="IPR003137">
    <property type="entry name" value="PA_domain"/>
</dbReference>
<evidence type="ECO:0000256" key="1">
    <source>
        <dbReference type="SAM" id="SignalP"/>
    </source>
</evidence>
<keyword evidence="5" id="KW-1185">Reference proteome</keyword>
<evidence type="ECO:0000313" key="4">
    <source>
        <dbReference type="EMBL" id="QSQ08295.1"/>
    </source>
</evidence>
<dbReference type="Gene3D" id="3.50.30.30">
    <property type="match status" value="1"/>
</dbReference>
<reference evidence="4" key="1">
    <citation type="submission" date="2020-07" db="EMBL/GenBank/DDBJ databases">
        <title>Koleobacter methoxysyntrophicus gen. nov., sp. nov., a novel anaerobic bacterium isolated from deep subsurface oil field and proposal of Koleobacterales ord. nov. in the phylum Firmicutes.</title>
        <authorList>
            <person name="Sakamoto S."/>
            <person name="Tamaki H."/>
        </authorList>
    </citation>
    <scope>NUCLEOTIDE SEQUENCE</scope>
    <source>
        <strain evidence="4">NRmbB1</strain>
    </source>
</reference>
<protein>
    <submittedName>
        <fullName evidence="4">Aminopeptidase YwaD</fullName>
        <ecNumber evidence="4">3.4.11.6</ecNumber>
    </submittedName>
</protein>
<accession>A0A8A0RJ26</accession>
<feature type="signal peptide" evidence="1">
    <location>
        <begin position="1"/>
        <end position="26"/>
    </location>
</feature>
<proteinExistence type="predicted"/>
<keyword evidence="1" id="KW-0732">Signal</keyword>
<dbReference type="Pfam" id="PF04389">
    <property type="entry name" value="Peptidase_M28"/>
    <property type="match status" value="1"/>
</dbReference>
<dbReference type="GO" id="GO:0006508">
    <property type="term" value="P:proteolysis"/>
    <property type="evidence" value="ECO:0007669"/>
    <property type="project" value="InterPro"/>
</dbReference>
<dbReference type="InterPro" id="IPR046450">
    <property type="entry name" value="PA_dom_sf"/>
</dbReference>
<feature type="domain" description="PA" evidence="2">
    <location>
        <begin position="125"/>
        <end position="206"/>
    </location>
</feature>
<dbReference type="PANTHER" id="PTHR12147:SF26">
    <property type="entry name" value="PEPTIDASE M28 DOMAIN-CONTAINING PROTEIN"/>
    <property type="match status" value="1"/>
</dbReference>
<evidence type="ECO:0000313" key="5">
    <source>
        <dbReference type="Proteomes" id="UP000662904"/>
    </source>
</evidence>
<dbReference type="InterPro" id="IPR045175">
    <property type="entry name" value="M28_fam"/>
</dbReference>
<evidence type="ECO:0000259" key="2">
    <source>
        <dbReference type="Pfam" id="PF02225"/>
    </source>
</evidence>
<dbReference type="GO" id="GO:0008235">
    <property type="term" value="F:metalloexopeptidase activity"/>
    <property type="evidence" value="ECO:0007669"/>
    <property type="project" value="InterPro"/>
</dbReference>
<dbReference type="RefSeq" id="WP_206708515.1">
    <property type="nucleotide sequence ID" value="NZ_CP059066.1"/>
</dbReference>
<gene>
    <name evidence="4" type="primary">ywaD</name>
    <name evidence="4" type="ORF">H0A61_00615</name>
</gene>
<dbReference type="SUPFAM" id="SSF52025">
    <property type="entry name" value="PA domain"/>
    <property type="match status" value="1"/>
</dbReference>
<dbReference type="Pfam" id="PF02225">
    <property type="entry name" value="PA"/>
    <property type="match status" value="1"/>
</dbReference>
<dbReference type="PANTHER" id="PTHR12147">
    <property type="entry name" value="METALLOPEPTIDASE M28 FAMILY MEMBER"/>
    <property type="match status" value="1"/>
</dbReference>
<organism evidence="4 5">
    <name type="scientific">Koleobacter methoxysyntrophicus</name>
    <dbReference type="NCBI Taxonomy" id="2751313"/>
    <lineage>
        <taxon>Bacteria</taxon>
        <taxon>Bacillati</taxon>
        <taxon>Bacillota</taxon>
        <taxon>Clostridia</taxon>
        <taxon>Koleobacterales</taxon>
        <taxon>Koleobacteraceae</taxon>
        <taxon>Koleobacter</taxon>
    </lineage>
</organism>
<keyword evidence="4" id="KW-0378">Hydrolase</keyword>
<dbReference type="Gene3D" id="3.40.630.10">
    <property type="entry name" value="Zn peptidases"/>
    <property type="match status" value="1"/>
</dbReference>
<evidence type="ECO:0000259" key="3">
    <source>
        <dbReference type="Pfam" id="PF04389"/>
    </source>
</evidence>
<dbReference type="EC" id="3.4.11.6" evidence="4"/>
<dbReference type="GO" id="GO:0004177">
    <property type="term" value="F:aminopeptidase activity"/>
    <property type="evidence" value="ECO:0007669"/>
    <property type="project" value="UniProtKB-KW"/>
</dbReference>
<dbReference type="KEGG" id="kme:H0A61_00615"/>
<feature type="chain" id="PRO_5034024968" evidence="1">
    <location>
        <begin position="27"/>
        <end position="455"/>
    </location>
</feature>
<name>A0A8A0RJ26_9FIRM</name>
<dbReference type="EMBL" id="CP059066">
    <property type="protein sequence ID" value="QSQ08295.1"/>
    <property type="molecule type" value="Genomic_DNA"/>
</dbReference>
<keyword evidence="4" id="KW-0031">Aminopeptidase</keyword>